<dbReference type="KEGG" id="sus:Acid_1482"/>
<feature type="domain" description="Cgl0159-like" evidence="1">
    <location>
        <begin position="44"/>
        <end position="302"/>
    </location>
</feature>
<accession>Q028S8</accession>
<sequence>MFVSKDYFPDSLVARLTETRVSDPEFAWRAARMRVRRERIAPSGKLNILAADHPARNVTKVGADPLAMADRRDYLARIVRVLASERVDGIMATMDILEDLIAIDGFLRAAGAPLLLDGRVLIASLNRGGLAGSSWELDDPVTGASPATCREWRLDGAKLLLRVDEREPASLKTLMACAQAINESNARGLPMFLEPLPVMRTEKGYVVVKTPEALARLAGVASALGDSSRNLWLKLPHCEGYETVARATTLPILLLGGESAGDPAPFLRQLGEALAAGPNVRGALVGRNVLYPGDEDPLAMAEAAGGIVHEGWPVAQALDSMTANRGRDLDRLSRWF</sequence>
<evidence type="ECO:0000313" key="2">
    <source>
        <dbReference type="EMBL" id="ABJ82474.1"/>
    </source>
</evidence>
<dbReference type="InterPro" id="IPR054574">
    <property type="entry name" value="Cgl0159_dom"/>
</dbReference>
<dbReference type="HOGENOM" id="CLU_056329_0_0_0"/>
<dbReference type="InParanoid" id="Q028S8"/>
<evidence type="ECO:0000259" key="1">
    <source>
        <dbReference type="Pfam" id="PF22649"/>
    </source>
</evidence>
<proteinExistence type="predicted"/>
<gene>
    <name evidence="2" type="ordered locus">Acid_1482</name>
</gene>
<reference evidence="2" key="1">
    <citation type="submission" date="2006-10" db="EMBL/GenBank/DDBJ databases">
        <title>Complete sequence of Solibacter usitatus Ellin6076.</title>
        <authorList>
            <consortium name="US DOE Joint Genome Institute"/>
            <person name="Copeland A."/>
            <person name="Lucas S."/>
            <person name="Lapidus A."/>
            <person name="Barry K."/>
            <person name="Detter J.C."/>
            <person name="Glavina del Rio T."/>
            <person name="Hammon N."/>
            <person name="Israni S."/>
            <person name="Dalin E."/>
            <person name="Tice H."/>
            <person name="Pitluck S."/>
            <person name="Thompson L.S."/>
            <person name="Brettin T."/>
            <person name="Bruce D."/>
            <person name="Han C."/>
            <person name="Tapia R."/>
            <person name="Gilna P."/>
            <person name="Schmutz J."/>
            <person name="Larimer F."/>
            <person name="Land M."/>
            <person name="Hauser L."/>
            <person name="Kyrpides N."/>
            <person name="Mikhailova N."/>
            <person name="Janssen P.H."/>
            <person name="Kuske C.R."/>
            <person name="Richardson P."/>
        </authorList>
    </citation>
    <scope>NUCLEOTIDE SEQUENCE</scope>
    <source>
        <strain evidence="2">Ellin6076</strain>
    </source>
</reference>
<dbReference type="Pfam" id="PF22649">
    <property type="entry name" value="Cgl0159"/>
    <property type="match status" value="1"/>
</dbReference>
<dbReference type="SUPFAM" id="SSF51569">
    <property type="entry name" value="Aldolase"/>
    <property type="match status" value="1"/>
</dbReference>
<dbReference type="STRING" id="234267.Acid_1482"/>
<dbReference type="Gene3D" id="3.20.20.70">
    <property type="entry name" value="Aldolase class I"/>
    <property type="match status" value="1"/>
</dbReference>
<dbReference type="AlphaFoldDB" id="Q028S8"/>
<dbReference type="OrthoDB" id="5915071at2"/>
<dbReference type="EMBL" id="CP000473">
    <property type="protein sequence ID" value="ABJ82474.1"/>
    <property type="molecule type" value="Genomic_DNA"/>
</dbReference>
<name>Q028S8_SOLUE</name>
<protein>
    <recommendedName>
        <fullName evidence="1">Cgl0159-like domain-containing protein</fullName>
    </recommendedName>
</protein>
<dbReference type="eggNOG" id="COG1830">
    <property type="taxonomic scope" value="Bacteria"/>
</dbReference>
<organism evidence="2">
    <name type="scientific">Solibacter usitatus (strain Ellin6076)</name>
    <dbReference type="NCBI Taxonomy" id="234267"/>
    <lineage>
        <taxon>Bacteria</taxon>
        <taxon>Pseudomonadati</taxon>
        <taxon>Acidobacteriota</taxon>
        <taxon>Terriglobia</taxon>
        <taxon>Bryobacterales</taxon>
        <taxon>Solibacteraceae</taxon>
        <taxon>Candidatus Solibacter</taxon>
    </lineage>
</organism>
<dbReference type="InterPro" id="IPR013785">
    <property type="entry name" value="Aldolase_TIM"/>
</dbReference>